<accession>A0A1M7AAA7</accession>
<comment type="function">
    <text evidence="6">Catalyzes the GTP-dependent phosphorylation of 5-hydroxy-L-lysine.</text>
</comment>
<comment type="catalytic activity">
    <reaction evidence="5">
        <text>(5R)-5-hydroxy-L-lysine + GTP = (5R)-5-phosphooxy-L-lysine + GDP + H(+)</text>
        <dbReference type="Rhea" id="RHEA:19049"/>
        <dbReference type="ChEBI" id="CHEBI:15378"/>
        <dbReference type="ChEBI" id="CHEBI:37565"/>
        <dbReference type="ChEBI" id="CHEBI:57882"/>
        <dbReference type="ChEBI" id="CHEBI:58189"/>
        <dbReference type="ChEBI" id="CHEBI:58357"/>
        <dbReference type="EC" id="2.7.1.81"/>
    </reaction>
</comment>
<dbReference type="AlphaFoldDB" id="A0A1M7AAA7"/>
<evidence type="ECO:0000256" key="2">
    <source>
        <dbReference type="ARBA" id="ARBA00022490"/>
    </source>
</evidence>
<proteinExistence type="predicted"/>
<evidence type="ECO:0000256" key="6">
    <source>
        <dbReference type="ARBA" id="ARBA00037368"/>
    </source>
</evidence>
<dbReference type="InterPro" id="IPR050249">
    <property type="entry name" value="Pseudomonas-type_ThrB"/>
</dbReference>
<feature type="domain" description="Aminoglycoside phosphotransferase" evidence="9">
    <location>
        <begin position="48"/>
        <end position="266"/>
    </location>
</feature>
<dbReference type="SUPFAM" id="SSF56112">
    <property type="entry name" value="Protein kinase-like (PK-like)"/>
    <property type="match status" value="1"/>
</dbReference>
<dbReference type="Proteomes" id="UP000183974">
    <property type="component" value="Unassembled WGS sequence"/>
</dbReference>
<dbReference type="PANTHER" id="PTHR21064:SF1">
    <property type="entry name" value="HYDROXYLYSINE KINASE"/>
    <property type="match status" value="1"/>
</dbReference>
<evidence type="ECO:0000313" key="10">
    <source>
        <dbReference type="EMBL" id="SHL39588.1"/>
    </source>
</evidence>
<dbReference type="InterPro" id="IPR011009">
    <property type="entry name" value="Kinase-like_dom_sf"/>
</dbReference>
<evidence type="ECO:0000313" key="11">
    <source>
        <dbReference type="Proteomes" id="UP000183974"/>
    </source>
</evidence>
<dbReference type="PANTHER" id="PTHR21064">
    <property type="entry name" value="AMINOGLYCOSIDE PHOSPHOTRANSFERASE DOMAIN-CONTAINING PROTEIN-RELATED"/>
    <property type="match status" value="1"/>
</dbReference>
<evidence type="ECO:0000256" key="5">
    <source>
        <dbReference type="ARBA" id="ARBA00036820"/>
    </source>
</evidence>
<dbReference type="Pfam" id="PF01636">
    <property type="entry name" value="APH"/>
    <property type="match status" value="1"/>
</dbReference>
<dbReference type="STRING" id="337701.SAMN05444398_102242"/>
<evidence type="ECO:0000256" key="4">
    <source>
        <dbReference type="ARBA" id="ARBA00022777"/>
    </source>
</evidence>
<name>A0A1M7AAA7_9RHOB</name>
<keyword evidence="4 10" id="KW-0418">Kinase</keyword>
<evidence type="ECO:0000256" key="7">
    <source>
        <dbReference type="ARBA" id="ARBA00038873"/>
    </source>
</evidence>
<evidence type="ECO:0000256" key="3">
    <source>
        <dbReference type="ARBA" id="ARBA00022679"/>
    </source>
</evidence>
<dbReference type="InterPro" id="IPR002575">
    <property type="entry name" value="Aminoglycoside_PTrfase"/>
</dbReference>
<dbReference type="EMBL" id="FRBR01000002">
    <property type="protein sequence ID" value="SHL39588.1"/>
    <property type="molecule type" value="Genomic_DNA"/>
</dbReference>
<evidence type="ECO:0000256" key="8">
    <source>
        <dbReference type="ARBA" id="ARBA00040505"/>
    </source>
</evidence>
<gene>
    <name evidence="10" type="ORF">SAMN05444398_102242</name>
</gene>
<protein>
    <recommendedName>
        <fullName evidence="8">Hydroxylysine kinase</fullName>
        <ecNumber evidence="7">2.7.1.81</ecNumber>
    </recommendedName>
</protein>
<evidence type="ECO:0000256" key="1">
    <source>
        <dbReference type="ARBA" id="ARBA00004496"/>
    </source>
</evidence>
<dbReference type="GO" id="GO:0005737">
    <property type="term" value="C:cytoplasm"/>
    <property type="evidence" value="ECO:0007669"/>
    <property type="project" value="UniProtKB-SubCell"/>
</dbReference>
<dbReference type="EC" id="2.7.1.81" evidence="7"/>
<keyword evidence="3" id="KW-0808">Transferase</keyword>
<keyword evidence="11" id="KW-1185">Reference proteome</keyword>
<dbReference type="Gene3D" id="3.90.1200.10">
    <property type="match status" value="1"/>
</dbReference>
<organism evidence="10 11">
    <name type="scientific">Roseovarius pacificus</name>
    <dbReference type="NCBI Taxonomy" id="337701"/>
    <lineage>
        <taxon>Bacteria</taxon>
        <taxon>Pseudomonadati</taxon>
        <taxon>Pseudomonadota</taxon>
        <taxon>Alphaproteobacteria</taxon>
        <taxon>Rhodobacterales</taxon>
        <taxon>Roseobacteraceae</taxon>
        <taxon>Roseovarius</taxon>
    </lineage>
</organism>
<keyword evidence="2" id="KW-0963">Cytoplasm</keyword>
<reference evidence="10 11" key="1">
    <citation type="submission" date="2016-11" db="EMBL/GenBank/DDBJ databases">
        <authorList>
            <person name="Jaros S."/>
            <person name="Januszkiewicz K."/>
            <person name="Wedrychowicz H."/>
        </authorList>
    </citation>
    <scope>NUCLEOTIDE SEQUENCE [LARGE SCALE GENOMIC DNA]</scope>
    <source>
        <strain evidence="10 11">DSM 29589</strain>
    </source>
</reference>
<dbReference type="GO" id="GO:0047992">
    <property type="term" value="F:hydroxylysine kinase activity"/>
    <property type="evidence" value="ECO:0007669"/>
    <property type="project" value="UniProtKB-EC"/>
</dbReference>
<sequence>MSVLERDPILAGLLGSTPPCMTQEEATRLLKERYGIDAALSEVACERDQNFHVMASDGREYVLKISNPQEARVTTDFQTQGILWIERHDPDLPVPKLVPTNDGEYQTPVTLSDGRQSMVRVLTWLQGDPLYKVEITPAIETAIGNVLARVGCALRDFSHEGAKQELLWDIRHARRLKSLLHALPQDVIGLTIREELAYYSVEVQPRLAGLRHQVVHNDLNHHNLMVSPEDRSRITGVIDFGDMVETCLAIDVAVAASYLADHPVDALGSVARMIAAYHQVTPLERTEIELMRDLIVMRLVTSITITEWRAQRYPENGAYILRNNGPAKRAMAGFASLDRNQVTARLLLACGLE</sequence>
<comment type="subcellular location">
    <subcellularLocation>
        <location evidence="1">Cytoplasm</location>
    </subcellularLocation>
</comment>
<evidence type="ECO:0000259" key="9">
    <source>
        <dbReference type="Pfam" id="PF01636"/>
    </source>
</evidence>